<evidence type="ECO:0000256" key="1">
    <source>
        <dbReference type="SAM" id="MobiDB-lite"/>
    </source>
</evidence>
<comment type="caution">
    <text evidence="2">The sequence shown here is derived from an EMBL/GenBank/DDBJ whole genome shotgun (WGS) entry which is preliminary data.</text>
</comment>
<feature type="compositionally biased region" description="Polar residues" evidence="1">
    <location>
        <begin position="67"/>
        <end position="78"/>
    </location>
</feature>
<feature type="non-terminal residue" evidence="2">
    <location>
        <position position="117"/>
    </location>
</feature>
<accession>A0AAV5T8M4</accession>
<feature type="compositionally biased region" description="Low complexity" evidence="1">
    <location>
        <begin position="106"/>
        <end position="117"/>
    </location>
</feature>
<organism evidence="2 3">
    <name type="scientific">Pristionchus entomophagus</name>
    <dbReference type="NCBI Taxonomy" id="358040"/>
    <lineage>
        <taxon>Eukaryota</taxon>
        <taxon>Metazoa</taxon>
        <taxon>Ecdysozoa</taxon>
        <taxon>Nematoda</taxon>
        <taxon>Chromadorea</taxon>
        <taxon>Rhabditida</taxon>
        <taxon>Rhabditina</taxon>
        <taxon>Diplogasteromorpha</taxon>
        <taxon>Diplogasteroidea</taxon>
        <taxon>Neodiplogasteridae</taxon>
        <taxon>Pristionchus</taxon>
    </lineage>
</organism>
<dbReference type="EMBL" id="BTSX01000004">
    <property type="protein sequence ID" value="GMS91931.1"/>
    <property type="molecule type" value="Genomic_DNA"/>
</dbReference>
<feature type="non-terminal residue" evidence="2">
    <location>
        <position position="1"/>
    </location>
</feature>
<reference evidence="2" key="1">
    <citation type="submission" date="2023-10" db="EMBL/GenBank/DDBJ databases">
        <title>Genome assembly of Pristionchus species.</title>
        <authorList>
            <person name="Yoshida K."/>
            <person name="Sommer R.J."/>
        </authorList>
    </citation>
    <scope>NUCLEOTIDE SEQUENCE</scope>
    <source>
        <strain evidence="2">RS0144</strain>
    </source>
</reference>
<proteinExistence type="predicted"/>
<dbReference type="Proteomes" id="UP001432027">
    <property type="component" value="Unassembled WGS sequence"/>
</dbReference>
<name>A0AAV5T8M4_9BILA</name>
<dbReference type="AlphaFoldDB" id="A0AAV5T8M4"/>
<keyword evidence="3" id="KW-1185">Reference proteome</keyword>
<sequence>EEEEEEGVARPSRRRSLADLSSVLNGESKKHQTSNYNRRQPRGILKNRSRSMLGGAEEQELPPAPSKTKTGQMTQSKPASKRALSMGAEARRATAEQQKLKPSTSATEAQPAAAAAA</sequence>
<evidence type="ECO:0000313" key="3">
    <source>
        <dbReference type="Proteomes" id="UP001432027"/>
    </source>
</evidence>
<protein>
    <submittedName>
        <fullName evidence="2">Uncharacterized protein</fullName>
    </submittedName>
</protein>
<feature type="compositionally biased region" description="Basic residues" evidence="1">
    <location>
        <begin position="39"/>
        <end position="49"/>
    </location>
</feature>
<evidence type="ECO:0000313" key="2">
    <source>
        <dbReference type="EMBL" id="GMS91931.1"/>
    </source>
</evidence>
<gene>
    <name evidence="2" type="ORF">PENTCL1PPCAC_14106</name>
</gene>
<feature type="compositionally biased region" description="Polar residues" evidence="1">
    <location>
        <begin position="95"/>
        <end position="105"/>
    </location>
</feature>
<feature type="region of interest" description="Disordered" evidence="1">
    <location>
        <begin position="1"/>
        <end position="117"/>
    </location>
</feature>